<name>A0ABR3GVG9_9PEZI</name>
<feature type="chain" id="PRO_5046226198" evidence="1">
    <location>
        <begin position="22"/>
        <end position="235"/>
    </location>
</feature>
<organism evidence="2 3">
    <name type="scientific">Discina gigas</name>
    <dbReference type="NCBI Taxonomy" id="1032678"/>
    <lineage>
        <taxon>Eukaryota</taxon>
        <taxon>Fungi</taxon>
        <taxon>Dikarya</taxon>
        <taxon>Ascomycota</taxon>
        <taxon>Pezizomycotina</taxon>
        <taxon>Pezizomycetes</taxon>
        <taxon>Pezizales</taxon>
        <taxon>Discinaceae</taxon>
        <taxon>Discina</taxon>
    </lineage>
</organism>
<comment type="caution">
    <text evidence="2">The sequence shown here is derived from an EMBL/GenBank/DDBJ whole genome shotgun (WGS) entry which is preliminary data.</text>
</comment>
<proteinExistence type="predicted"/>
<evidence type="ECO:0000313" key="3">
    <source>
        <dbReference type="Proteomes" id="UP001447188"/>
    </source>
</evidence>
<sequence length="235" mass="26272">MHSILKTGFGAFVLLSSAAYAITNPRNNDIPVRIDEDILSAKYGTLNEKILASPKGVHTSEEFSVTLTFDEVITEGNYIWPDGYGNLDWSTNFYIFNQTEQKLFPRNHATSPPNLLFVQDSSHSGGAEPNFGVRVNSPAQSFDLHGISILPYSAILKSPILFSIRGYPANGSNPIVKWYRWTLEAQLQYPWDAYIEGVDAVNKVEIFVVPGSDVTSKARLPFTLDNIKITWRNIL</sequence>
<dbReference type="EMBL" id="JBBBZM010000007">
    <property type="protein sequence ID" value="KAL0639932.1"/>
    <property type="molecule type" value="Genomic_DNA"/>
</dbReference>
<dbReference type="Proteomes" id="UP001447188">
    <property type="component" value="Unassembled WGS sequence"/>
</dbReference>
<keyword evidence="1" id="KW-0732">Signal</keyword>
<accession>A0ABR3GVG9</accession>
<keyword evidence="3" id="KW-1185">Reference proteome</keyword>
<evidence type="ECO:0000256" key="1">
    <source>
        <dbReference type="SAM" id="SignalP"/>
    </source>
</evidence>
<gene>
    <name evidence="2" type="ORF">Q9L58_001024</name>
</gene>
<feature type="signal peptide" evidence="1">
    <location>
        <begin position="1"/>
        <end position="21"/>
    </location>
</feature>
<protein>
    <submittedName>
        <fullName evidence="2">Uncharacterized protein</fullName>
    </submittedName>
</protein>
<evidence type="ECO:0000313" key="2">
    <source>
        <dbReference type="EMBL" id="KAL0639932.1"/>
    </source>
</evidence>
<reference evidence="2 3" key="1">
    <citation type="submission" date="2024-02" db="EMBL/GenBank/DDBJ databases">
        <title>Discinaceae phylogenomics.</title>
        <authorList>
            <person name="Dirks A.C."/>
            <person name="James T.Y."/>
        </authorList>
    </citation>
    <scope>NUCLEOTIDE SEQUENCE [LARGE SCALE GENOMIC DNA]</scope>
    <source>
        <strain evidence="2 3">ACD0624</strain>
    </source>
</reference>